<proteinExistence type="predicted"/>
<dbReference type="InterPro" id="IPR018247">
    <property type="entry name" value="EF_Hand_1_Ca_BS"/>
</dbReference>
<comment type="caution">
    <text evidence="4">The sequence shown here is derived from an EMBL/GenBank/DDBJ whole genome shotgun (WGS) entry which is preliminary data.</text>
</comment>
<dbReference type="Pfam" id="PF13202">
    <property type="entry name" value="EF-hand_5"/>
    <property type="match status" value="1"/>
</dbReference>
<evidence type="ECO:0000256" key="2">
    <source>
        <dbReference type="SAM" id="MobiDB-lite"/>
    </source>
</evidence>
<dbReference type="PROSITE" id="PS00018">
    <property type="entry name" value="EF_HAND_1"/>
    <property type="match status" value="2"/>
</dbReference>
<feature type="domain" description="EF-hand" evidence="3">
    <location>
        <begin position="150"/>
        <end position="185"/>
    </location>
</feature>
<protein>
    <submittedName>
        <fullName evidence="4">NCS1 protein</fullName>
    </submittedName>
</protein>
<feature type="non-terminal residue" evidence="4">
    <location>
        <position position="1"/>
    </location>
</feature>
<accession>A0A812KJ15</accession>
<feature type="compositionally biased region" description="Low complexity" evidence="2">
    <location>
        <begin position="225"/>
        <end position="241"/>
    </location>
</feature>
<evidence type="ECO:0000313" key="5">
    <source>
        <dbReference type="Proteomes" id="UP000601435"/>
    </source>
</evidence>
<organism evidence="4 5">
    <name type="scientific">Symbiodinium necroappetens</name>
    <dbReference type="NCBI Taxonomy" id="1628268"/>
    <lineage>
        <taxon>Eukaryota</taxon>
        <taxon>Sar</taxon>
        <taxon>Alveolata</taxon>
        <taxon>Dinophyceae</taxon>
        <taxon>Suessiales</taxon>
        <taxon>Symbiodiniaceae</taxon>
        <taxon>Symbiodinium</taxon>
    </lineage>
</organism>
<feature type="domain" description="EF-hand" evidence="3">
    <location>
        <begin position="100"/>
        <end position="135"/>
    </location>
</feature>
<evidence type="ECO:0000256" key="1">
    <source>
        <dbReference type="ARBA" id="ARBA00022837"/>
    </source>
</evidence>
<dbReference type="Proteomes" id="UP000601435">
    <property type="component" value="Unassembled WGS sequence"/>
</dbReference>
<feature type="region of interest" description="Disordered" evidence="2">
    <location>
        <begin position="214"/>
        <end position="259"/>
    </location>
</feature>
<dbReference type="GO" id="GO:0005509">
    <property type="term" value="F:calcium ion binding"/>
    <property type="evidence" value="ECO:0007669"/>
    <property type="project" value="InterPro"/>
</dbReference>
<keyword evidence="1" id="KW-0106">Calcium</keyword>
<dbReference type="AlphaFoldDB" id="A0A812KJ15"/>
<dbReference type="OrthoDB" id="191686at2759"/>
<keyword evidence="5" id="KW-1185">Reference proteome</keyword>
<dbReference type="CDD" id="cd00051">
    <property type="entry name" value="EFh"/>
    <property type="match status" value="1"/>
</dbReference>
<reference evidence="4" key="1">
    <citation type="submission" date="2021-02" db="EMBL/GenBank/DDBJ databases">
        <authorList>
            <person name="Dougan E. K."/>
            <person name="Rhodes N."/>
            <person name="Thang M."/>
            <person name="Chan C."/>
        </authorList>
    </citation>
    <scope>NUCLEOTIDE SEQUENCE</scope>
</reference>
<evidence type="ECO:0000313" key="4">
    <source>
        <dbReference type="EMBL" id="CAE7230410.1"/>
    </source>
</evidence>
<sequence length="259" mass="29231">MGKIASKIWSKGLLCGHGVPEMHEELRPLAYWSREELLKAYQRFLDAGEPDMDCHSFLEAFQCFRDTAQSKAAFKMLHPKKSKVDGNTVFAVAVLTSNQSYISRMSLIFSIFDLDNDGQLSKPEFCIAIRSALEGLHRWFVGVAMPTDVELEVAMDDLFKRMDSNRSGFLTMGEFLVHAYRNRDLQEMVNHLPWEDMRPFESLAKFQRIPIYTPGDGTTQHAMHTSSPTGSGSRPGSSASGQVPRTLDQHGPMRSPRNQ</sequence>
<dbReference type="EMBL" id="CAJNJA010007901">
    <property type="protein sequence ID" value="CAE7230410.1"/>
    <property type="molecule type" value="Genomic_DNA"/>
</dbReference>
<dbReference type="SMART" id="SM00054">
    <property type="entry name" value="EFh"/>
    <property type="match status" value="2"/>
</dbReference>
<name>A0A812KJ15_9DINO</name>
<dbReference type="InterPro" id="IPR002048">
    <property type="entry name" value="EF_hand_dom"/>
</dbReference>
<dbReference type="InterPro" id="IPR011992">
    <property type="entry name" value="EF-hand-dom_pair"/>
</dbReference>
<dbReference type="PROSITE" id="PS50222">
    <property type="entry name" value="EF_HAND_2"/>
    <property type="match status" value="2"/>
</dbReference>
<dbReference type="SUPFAM" id="SSF47473">
    <property type="entry name" value="EF-hand"/>
    <property type="match status" value="1"/>
</dbReference>
<evidence type="ECO:0000259" key="3">
    <source>
        <dbReference type="PROSITE" id="PS50222"/>
    </source>
</evidence>
<gene>
    <name evidence="4" type="primary">NCS1</name>
    <name evidence="4" type="ORF">SNEC2469_LOCUS3521</name>
</gene>
<dbReference type="Gene3D" id="1.10.238.10">
    <property type="entry name" value="EF-hand"/>
    <property type="match status" value="1"/>
</dbReference>
<dbReference type="Pfam" id="PF13833">
    <property type="entry name" value="EF-hand_8"/>
    <property type="match status" value="1"/>
</dbReference>